<evidence type="ECO:0000256" key="4">
    <source>
        <dbReference type="ARBA" id="ARBA00023002"/>
    </source>
</evidence>
<dbReference type="InterPro" id="IPR036396">
    <property type="entry name" value="Cyt_P450_sf"/>
</dbReference>
<sequence length="519" mass="58328">MDTLLPLLDRHLPALVLAGIVIAGGYAWPRFLSYLRYCKIPVLNTKYDGPPENFLFHSAKVYEEGYRTRRNDVHRIIAPDGEHVVIPNRYLDELRERPDDEVDVLTAFMKVMENDYIHLFPCHHNTHIANSVVKKELTRSLAKINPALSRAVAETVASEMPAECDSGWTPVNINAVLLRMVAIISGHVFVGPELCRRPEYLDAAVNFTTDITMAVPIVKRWTKLIRPLAKYFEPQLAKVQAHRARMRDFLAPVIAERKAKKARGDTMPEDTLQWMLDKTEAEGITDATELTNMQLLLTMAAIHTTTLTTTFILHDMVARPDVVEACRQEIKHVLAASGDDGSMSTHALFNMKLVDSVMRESQRMNPPFLDSFRRYTLKPVTLRDGTFIPAGCLIEAANKAVLMDPDIYPDPATFDPYRFVRLRTNADAPDPLAYKNREQYQFVSVTKENMSFGFGRHACPGRFFAANEIKLILANLLLNYDLRLAAAGEGGLAKDVVLGSGVGPDPSRVILFRKARARA</sequence>
<comment type="similarity">
    <text evidence="2 7">Belongs to the cytochrome P450 family.</text>
</comment>
<dbReference type="PANTHER" id="PTHR46206:SF7">
    <property type="entry name" value="P450, PUTATIVE (EUROFUNG)-RELATED"/>
    <property type="match status" value="1"/>
</dbReference>
<dbReference type="InterPro" id="IPR002403">
    <property type="entry name" value="Cyt_P450_E_grp-IV"/>
</dbReference>
<dbReference type="Pfam" id="PF00067">
    <property type="entry name" value="p450"/>
    <property type="match status" value="1"/>
</dbReference>
<organism evidence="9 10">
    <name type="scientific">Sporothrix curviconia</name>
    <dbReference type="NCBI Taxonomy" id="1260050"/>
    <lineage>
        <taxon>Eukaryota</taxon>
        <taxon>Fungi</taxon>
        <taxon>Dikarya</taxon>
        <taxon>Ascomycota</taxon>
        <taxon>Pezizomycotina</taxon>
        <taxon>Sordariomycetes</taxon>
        <taxon>Sordariomycetidae</taxon>
        <taxon>Ophiostomatales</taxon>
        <taxon>Ophiostomataceae</taxon>
        <taxon>Sporothrix</taxon>
    </lineage>
</organism>
<dbReference type="Gene3D" id="1.10.630.10">
    <property type="entry name" value="Cytochrome P450"/>
    <property type="match status" value="1"/>
</dbReference>
<evidence type="ECO:0000256" key="6">
    <source>
        <dbReference type="ARBA" id="ARBA00023033"/>
    </source>
</evidence>
<gene>
    <name evidence="9" type="ORF">SCUCBS95973_009939</name>
</gene>
<keyword evidence="7" id="KW-0349">Heme</keyword>
<evidence type="ECO:0000256" key="8">
    <source>
        <dbReference type="SAM" id="Phobius"/>
    </source>
</evidence>
<keyword evidence="3 7" id="KW-0479">Metal-binding</keyword>
<dbReference type="PROSITE" id="PS00086">
    <property type="entry name" value="CYTOCHROME_P450"/>
    <property type="match status" value="1"/>
</dbReference>
<evidence type="ECO:0000313" key="9">
    <source>
        <dbReference type="EMBL" id="CAK7237381.1"/>
    </source>
</evidence>
<accession>A0ABP0D2B8</accession>
<dbReference type="InterPro" id="IPR017972">
    <property type="entry name" value="Cyt_P450_CS"/>
</dbReference>
<evidence type="ECO:0000256" key="1">
    <source>
        <dbReference type="ARBA" id="ARBA00001971"/>
    </source>
</evidence>
<keyword evidence="8" id="KW-0812">Transmembrane</keyword>
<name>A0ABP0D2B8_9PEZI</name>
<comment type="caution">
    <text evidence="9">The sequence shown here is derived from an EMBL/GenBank/DDBJ whole genome shotgun (WGS) entry which is preliminary data.</text>
</comment>
<dbReference type="EMBL" id="CAWUHB010000150">
    <property type="protein sequence ID" value="CAK7237381.1"/>
    <property type="molecule type" value="Genomic_DNA"/>
</dbReference>
<feature type="transmembrane region" description="Helical" evidence="8">
    <location>
        <begin position="12"/>
        <end position="29"/>
    </location>
</feature>
<dbReference type="PANTHER" id="PTHR46206">
    <property type="entry name" value="CYTOCHROME P450"/>
    <property type="match status" value="1"/>
</dbReference>
<comment type="cofactor">
    <cofactor evidence="1">
        <name>heme</name>
        <dbReference type="ChEBI" id="CHEBI:30413"/>
    </cofactor>
</comment>
<dbReference type="SUPFAM" id="SSF48264">
    <property type="entry name" value="Cytochrome P450"/>
    <property type="match status" value="1"/>
</dbReference>
<proteinExistence type="inferred from homology"/>
<evidence type="ECO:0000256" key="2">
    <source>
        <dbReference type="ARBA" id="ARBA00010617"/>
    </source>
</evidence>
<keyword evidence="10" id="KW-1185">Reference proteome</keyword>
<evidence type="ECO:0000256" key="5">
    <source>
        <dbReference type="ARBA" id="ARBA00023004"/>
    </source>
</evidence>
<evidence type="ECO:0000256" key="7">
    <source>
        <dbReference type="RuleBase" id="RU000461"/>
    </source>
</evidence>
<keyword evidence="8" id="KW-1133">Transmembrane helix</keyword>
<protein>
    <recommendedName>
        <fullName evidence="11">Ent-kaurene oxidase</fullName>
    </recommendedName>
</protein>
<evidence type="ECO:0000313" key="10">
    <source>
        <dbReference type="Proteomes" id="UP001642405"/>
    </source>
</evidence>
<reference evidence="9 10" key="1">
    <citation type="submission" date="2024-01" db="EMBL/GenBank/DDBJ databases">
        <authorList>
            <person name="Allen C."/>
            <person name="Tagirdzhanova G."/>
        </authorList>
    </citation>
    <scope>NUCLEOTIDE SEQUENCE [LARGE SCALE GENOMIC DNA]</scope>
</reference>
<dbReference type="InterPro" id="IPR001128">
    <property type="entry name" value="Cyt_P450"/>
</dbReference>
<dbReference type="Proteomes" id="UP001642405">
    <property type="component" value="Unassembled WGS sequence"/>
</dbReference>
<evidence type="ECO:0000256" key="3">
    <source>
        <dbReference type="ARBA" id="ARBA00022723"/>
    </source>
</evidence>
<dbReference type="CDD" id="cd11041">
    <property type="entry name" value="CYP503A1-like"/>
    <property type="match status" value="1"/>
</dbReference>
<dbReference type="PRINTS" id="PR00465">
    <property type="entry name" value="EP450IV"/>
</dbReference>
<keyword evidence="4 7" id="KW-0560">Oxidoreductase</keyword>
<keyword evidence="8" id="KW-0472">Membrane</keyword>
<evidence type="ECO:0008006" key="11">
    <source>
        <dbReference type="Google" id="ProtNLM"/>
    </source>
</evidence>
<keyword evidence="5 7" id="KW-0408">Iron</keyword>
<keyword evidence="6 7" id="KW-0503">Monooxygenase</keyword>